<reference evidence="2 3" key="1">
    <citation type="submission" date="2019-06" db="EMBL/GenBank/DDBJ databases">
        <title>Draft genome sequence of [Clostridium] clostridioforme NBRC 113352.</title>
        <authorList>
            <person name="Miura T."/>
            <person name="Furukawa M."/>
            <person name="Shimamura M."/>
            <person name="Ohyama Y."/>
            <person name="Yamazoe A."/>
            <person name="Kawasaki H."/>
        </authorList>
    </citation>
    <scope>NUCLEOTIDE SEQUENCE [LARGE SCALE GENOMIC DNA]</scope>
    <source>
        <strain evidence="2 3">NBRC 113352</strain>
    </source>
</reference>
<evidence type="ECO:0000256" key="1">
    <source>
        <dbReference type="SAM" id="Phobius"/>
    </source>
</evidence>
<sequence>MDSYVAGNFVNTNALAAVGASPSVINMLMGFFMGLSTTLWIDGFLQPPLNKKAAAFQYLRAIKGEKVKI</sequence>
<evidence type="ECO:0000313" key="3">
    <source>
        <dbReference type="Proteomes" id="UP000315200"/>
    </source>
</evidence>
<proteinExistence type="predicted"/>
<protein>
    <submittedName>
        <fullName evidence="2">Uncharacterized protein</fullName>
    </submittedName>
</protein>
<dbReference type="AlphaFoldDB" id="A0A829VWJ9"/>
<gene>
    <name evidence="2" type="ORF">Ccl03g_40650</name>
</gene>
<dbReference type="Proteomes" id="UP000315200">
    <property type="component" value="Unassembled WGS sequence"/>
</dbReference>
<name>A0A829VWJ9_9FIRM</name>
<dbReference type="EMBL" id="BJLB01000001">
    <property type="protein sequence ID" value="GEA38352.1"/>
    <property type="molecule type" value="Genomic_DNA"/>
</dbReference>
<keyword evidence="1" id="KW-0812">Transmembrane</keyword>
<feature type="transmembrane region" description="Helical" evidence="1">
    <location>
        <begin position="20"/>
        <end position="41"/>
    </location>
</feature>
<comment type="caution">
    <text evidence="2">The sequence shown here is derived from an EMBL/GenBank/DDBJ whole genome shotgun (WGS) entry which is preliminary data.</text>
</comment>
<evidence type="ECO:0000313" key="2">
    <source>
        <dbReference type="EMBL" id="GEA38352.1"/>
    </source>
</evidence>
<accession>A0A829VWJ9</accession>
<organism evidence="2 3">
    <name type="scientific">Enterocloster clostridioformis</name>
    <dbReference type="NCBI Taxonomy" id="1531"/>
    <lineage>
        <taxon>Bacteria</taxon>
        <taxon>Bacillati</taxon>
        <taxon>Bacillota</taxon>
        <taxon>Clostridia</taxon>
        <taxon>Lachnospirales</taxon>
        <taxon>Lachnospiraceae</taxon>
        <taxon>Enterocloster</taxon>
    </lineage>
</organism>
<keyword evidence="1" id="KW-0472">Membrane</keyword>
<keyword evidence="1" id="KW-1133">Transmembrane helix</keyword>